<evidence type="ECO:0008006" key="3">
    <source>
        <dbReference type="Google" id="ProtNLM"/>
    </source>
</evidence>
<sequence>MSSAPDVLPHTDLAMRLIFEKVFRLEDEQHYSHQPFWTKACLSPFTKRILNYRQEKDVQLLRIAFYTGENKPLQEYVTRFSHEYSCCSKADDHVAFGTFKSGLY</sequence>
<evidence type="ECO:0000313" key="1">
    <source>
        <dbReference type="EMBL" id="KAI5356464.1"/>
    </source>
</evidence>
<dbReference type="EMBL" id="JAJFAZ020000001">
    <property type="protein sequence ID" value="KAI5356464.1"/>
    <property type="molecule type" value="Genomic_DNA"/>
</dbReference>
<organism evidence="1 2">
    <name type="scientific">Prunus dulcis</name>
    <name type="common">Almond</name>
    <name type="synonym">Amygdalus dulcis</name>
    <dbReference type="NCBI Taxonomy" id="3755"/>
    <lineage>
        <taxon>Eukaryota</taxon>
        <taxon>Viridiplantae</taxon>
        <taxon>Streptophyta</taxon>
        <taxon>Embryophyta</taxon>
        <taxon>Tracheophyta</taxon>
        <taxon>Spermatophyta</taxon>
        <taxon>Magnoliopsida</taxon>
        <taxon>eudicotyledons</taxon>
        <taxon>Gunneridae</taxon>
        <taxon>Pentapetalae</taxon>
        <taxon>rosids</taxon>
        <taxon>fabids</taxon>
        <taxon>Rosales</taxon>
        <taxon>Rosaceae</taxon>
        <taxon>Amygdaloideae</taxon>
        <taxon>Amygdaleae</taxon>
        <taxon>Prunus</taxon>
    </lineage>
</organism>
<comment type="caution">
    <text evidence="1">The sequence shown here is derived from an EMBL/GenBank/DDBJ whole genome shotgun (WGS) entry which is preliminary data.</text>
</comment>
<reference evidence="1 2" key="1">
    <citation type="journal article" date="2022" name="G3 (Bethesda)">
        <title>Whole-genome sequence and methylome profiling of the almond [Prunus dulcis (Mill.) D.A. Webb] cultivar 'Nonpareil'.</title>
        <authorList>
            <person name="D'Amico-Willman K.M."/>
            <person name="Ouma W.Z."/>
            <person name="Meulia T."/>
            <person name="Sideli G.M."/>
            <person name="Gradziel T.M."/>
            <person name="Fresnedo-Ramirez J."/>
        </authorList>
    </citation>
    <scope>NUCLEOTIDE SEQUENCE [LARGE SCALE GENOMIC DNA]</scope>
    <source>
        <strain evidence="1">Clone GOH B32 T37-40</strain>
    </source>
</reference>
<keyword evidence="2" id="KW-1185">Reference proteome</keyword>
<accession>A0AAD5F804</accession>
<evidence type="ECO:0000313" key="2">
    <source>
        <dbReference type="Proteomes" id="UP001054821"/>
    </source>
</evidence>
<dbReference type="AlphaFoldDB" id="A0AAD5F804"/>
<name>A0AAD5F804_PRUDU</name>
<dbReference type="Proteomes" id="UP001054821">
    <property type="component" value="Chromosome 1"/>
</dbReference>
<proteinExistence type="predicted"/>
<protein>
    <recommendedName>
        <fullName evidence="3">Retrotransposon gag domain-containing protein</fullName>
    </recommendedName>
</protein>
<gene>
    <name evidence="1" type="ORF">L3X38_009360</name>
</gene>